<feature type="domain" description="Hs1pro-1 C-terminal" evidence="1">
    <location>
        <begin position="6"/>
        <end position="77"/>
    </location>
</feature>
<keyword evidence="3" id="KW-1185">Reference proteome</keyword>
<sequence>MCSLCNCFRSKELVEVTKMCREMKRMVPKILEVEVDPKGGPGIVETAMKVYAEKKESVVEVLQAQGIEAAMNIFIFGCGDGDGSAEAGGNRVGSGDSLIEKEWVAVGSGEGLTVRKRGLCV</sequence>
<name>A0A445AA38_ARAHY</name>
<dbReference type="PANTHER" id="PTHR34795">
    <property type="entry name" value="NEMATODE RESISTANCE PROTEIN-LIKE HSPRO1"/>
    <property type="match status" value="1"/>
</dbReference>
<evidence type="ECO:0000259" key="1">
    <source>
        <dbReference type="Pfam" id="PF07014"/>
    </source>
</evidence>
<dbReference type="PANTHER" id="PTHR34795:SF2">
    <property type="entry name" value="NEMATODE RESISTANCE HSPRO2-LIKE PROTEIN"/>
    <property type="match status" value="1"/>
</dbReference>
<dbReference type="Pfam" id="PF07014">
    <property type="entry name" value="Hs1pro-1_C"/>
    <property type="match status" value="1"/>
</dbReference>
<organism evidence="2 3">
    <name type="scientific">Arachis hypogaea</name>
    <name type="common">Peanut</name>
    <dbReference type="NCBI Taxonomy" id="3818"/>
    <lineage>
        <taxon>Eukaryota</taxon>
        <taxon>Viridiplantae</taxon>
        <taxon>Streptophyta</taxon>
        <taxon>Embryophyta</taxon>
        <taxon>Tracheophyta</taxon>
        <taxon>Spermatophyta</taxon>
        <taxon>Magnoliopsida</taxon>
        <taxon>eudicotyledons</taxon>
        <taxon>Gunneridae</taxon>
        <taxon>Pentapetalae</taxon>
        <taxon>rosids</taxon>
        <taxon>fabids</taxon>
        <taxon>Fabales</taxon>
        <taxon>Fabaceae</taxon>
        <taxon>Papilionoideae</taxon>
        <taxon>50 kb inversion clade</taxon>
        <taxon>dalbergioids sensu lato</taxon>
        <taxon>Dalbergieae</taxon>
        <taxon>Pterocarpus clade</taxon>
        <taxon>Arachis</taxon>
    </lineage>
</organism>
<comment type="caution">
    <text evidence="2">The sequence shown here is derived from an EMBL/GenBank/DDBJ whole genome shotgun (WGS) entry which is preliminary data.</text>
</comment>
<evidence type="ECO:0000313" key="3">
    <source>
        <dbReference type="Proteomes" id="UP000289738"/>
    </source>
</evidence>
<accession>A0A445AA38</accession>
<dbReference type="InterPro" id="IPR038759">
    <property type="entry name" value="HSPRO1/HSPRO2"/>
</dbReference>
<dbReference type="EMBL" id="SDMP01000013">
    <property type="protein sequence ID" value="RYR23323.1"/>
    <property type="molecule type" value="Genomic_DNA"/>
</dbReference>
<dbReference type="AlphaFoldDB" id="A0A445AA38"/>
<gene>
    <name evidence="2" type="ORF">Ahy_B03g068562</name>
</gene>
<protein>
    <recommendedName>
        <fullName evidence="1">Hs1pro-1 C-terminal domain-containing protein</fullName>
    </recommendedName>
</protein>
<reference evidence="2 3" key="1">
    <citation type="submission" date="2019-01" db="EMBL/GenBank/DDBJ databases">
        <title>Sequencing of cultivated peanut Arachis hypogaea provides insights into genome evolution and oil improvement.</title>
        <authorList>
            <person name="Chen X."/>
        </authorList>
    </citation>
    <scope>NUCLEOTIDE SEQUENCE [LARGE SCALE GENOMIC DNA]</scope>
    <source>
        <strain evidence="3">cv. Fuhuasheng</strain>
        <tissue evidence="2">Leaves</tissue>
    </source>
</reference>
<dbReference type="Proteomes" id="UP000289738">
    <property type="component" value="Chromosome B03"/>
</dbReference>
<dbReference type="STRING" id="3818.A0A445AA38"/>
<evidence type="ECO:0000313" key="2">
    <source>
        <dbReference type="EMBL" id="RYR23323.1"/>
    </source>
</evidence>
<dbReference type="InterPro" id="IPR009743">
    <property type="entry name" value="Hs1pro-1_C"/>
</dbReference>
<proteinExistence type="predicted"/>